<evidence type="ECO:0000256" key="1">
    <source>
        <dbReference type="SAM" id="MobiDB-lite"/>
    </source>
</evidence>
<dbReference type="GeneID" id="37114962"/>
<evidence type="ECO:0000313" key="3">
    <source>
        <dbReference type="Proteomes" id="UP000246702"/>
    </source>
</evidence>
<accession>A0A317VCR9</accession>
<keyword evidence="3" id="KW-1185">Reference proteome</keyword>
<evidence type="ECO:0000313" key="2">
    <source>
        <dbReference type="EMBL" id="PWY69670.1"/>
    </source>
</evidence>
<name>A0A317VCR9_9EURO</name>
<comment type="caution">
    <text evidence="2">The sequence shown here is derived from an EMBL/GenBank/DDBJ whole genome shotgun (WGS) entry which is preliminary data.</text>
</comment>
<proteinExistence type="predicted"/>
<protein>
    <submittedName>
        <fullName evidence="2">Uncharacterized protein</fullName>
    </submittedName>
</protein>
<organism evidence="2 3">
    <name type="scientific">Aspergillus sclerotioniger CBS 115572</name>
    <dbReference type="NCBI Taxonomy" id="1450535"/>
    <lineage>
        <taxon>Eukaryota</taxon>
        <taxon>Fungi</taxon>
        <taxon>Dikarya</taxon>
        <taxon>Ascomycota</taxon>
        <taxon>Pezizomycotina</taxon>
        <taxon>Eurotiomycetes</taxon>
        <taxon>Eurotiomycetidae</taxon>
        <taxon>Eurotiales</taxon>
        <taxon>Aspergillaceae</taxon>
        <taxon>Aspergillus</taxon>
        <taxon>Aspergillus subgen. Circumdati</taxon>
    </lineage>
</organism>
<dbReference type="EMBL" id="MSFK01000041">
    <property type="protein sequence ID" value="PWY69670.1"/>
    <property type="molecule type" value="Genomic_DNA"/>
</dbReference>
<gene>
    <name evidence="2" type="ORF">BO94DRAFT_540002</name>
</gene>
<dbReference type="Proteomes" id="UP000246702">
    <property type="component" value="Unassembled WGS sequence"/>
</dbReference>
<reference evidence="2 3" key="1">
    <citation type="submission" date="2016-12" db="EMBL/GenBank/DDBJ databases">
        <title>The genomes of Aspergillus section Nigri reveals drivers in fungal speciation.</title>
        <authorList>
            <consortium name="DOE Joint Genome Institute"/>
            <person name="Vesth T.C."/>
            <person name="Nybo J."/>
            <person name="Theobald S."/>
            <person name="Brandl J."/>
            <person name="Frisvad J.C."/>
            <person name="Nielsen K.F."/>
            <person name="Lyhne E.K."/>
            <person name="Kogle M.E."/>
            <person name="Kuo A."/>
            <person name="Riley R."/>
            <person name="Clum A."/>
            <person name="Nolan M."/>
            <person name="Lipzen A."/>
            <person name="Salamov A."/>
            <person name="Henrissat B."/>
            <person name="Wiebenga A."/>
            <person name="De Vries R.P."/>
            <person name="Grigoriev I.V."/>
            <person name="Mortensen U.H."/>
            <person name="Andersen M.R."/>
            <person name="Baker S.E."/>
        </authorList>
    </citation>
    <scope>NUCLEOTIDE SEQUENCE [LARGE SCALE GENOMIC DNA]</scope>
    <source>
        <strain evidence="2 3">CBS 115572</strain>
    </source>
</reference>
<dbReference type="RefSeq" id="XP_025462498.1">
    <property type="nucleotide sequence ID" value="XM_025612819.1"/>
</dbReference>
<dbReference type="AlphaFoldDB" id="A0A317VCR9"/>
<sequence>MTQCKRGVGYVIPRPGVTPRATCRDITPDTLFSHPRPCWITTPHLATFWSERIFHTICFVIKRFPGMFDHYLAASLPFFEREGCGRCGAVALTGHLAGRASRRRSKHDPAAELGRFHGGTRGAAGDDGVSQRHPAALADHVWRPTLLCNPGDDLFAG</sequence>
<feature type="region of interest" description="Disordered" evidence="1">
    <location>
        <begin position="101"/>
        <end position="130"/>
    </location>
</feature>